<comment type="caution">
    <text evidence="8">The sequence shown here is derived from an EMBL/GenBank/DDBJ whole genome shotgun (WGS) entry which is preliminary data.</text>
</comment>
<dbReference type="Gene3D" id="1.10.286.10">
    <property type="match status" value="1"/>
</dbReference>
<feature type="domain" description="GTP cyclohydrolase I" evidence="7">
    <location>
        <begin position="22"/>
        <end position="198"/>
    </location>
</feature>
<protein>
    <recommendedName>
        <fullName evidence="6">GTP cyclohydrolase 1</fullName>
        <ecNumber evidence="6">3.5.4.16</ecNumber>
    </recommendedName>
    <alternativeName>
        <fullName evidence="6">GTP cyclohydrolase I</fullName>
        <shortName evidence="6">GTP-CH-I</shortName>
    </alternativeName>
</protein>
<dbReference type="GO" id="GO:0006730">
    <property type="term" value="P:one-carbon metabolic process"/>
    <property type="evidence" value="ECO:0007669"/>
    <property type="project" value="UniProtKB-UniRule"/>
</dbReference>
<dbReference type="InterPro" id="IPR018234">
    <property type="entry name" value="GTP_CycHdrlase_I_CS"/>
</dbReference>
<dbReference type="InterPro" id="IPR043133">
    <property type="entry name" value="GTP-CH-I_C/QueF"/>
</dbReference>
<comment type="catalytic activity">
    <reaction evidence="1 6">
        <text>GTP + H2O = 7,8-dihydroneopterin 3'-triphosphate + formate + H(+)</text>
        <dbReference type="Rhea" id="RHEA:17473"/>
        <dbReference type="ChEBI" id="CHEBI:15377"/>
        <dbReference type="ChEBI" id="CHEBI:15378"/>
        <dbReference type="ChEBI" id="CHEBI:15740"/>
        <dbReference type="ChEBI" id="CHEBI:37565"/>
        <dbReference type="ChEBI" id="CHEBI:58462"/>
        <dbReference type="EC" id="3.5.4.16"/>
    </reaction>
</comment>
<keyword evidence="4 6" id="KW-0554">One-carbon metabolism</keyword>
<evidence type="ECO:0000256" key="3">
    <source>
        <dbReference type="ARBA" id="ARBA00008085"/>
    </source>
</evidence>
<dbReference type="AlphaFoldDB" id="A0A918UHM2"/>
<dbReference type="Proteomes" id="UP000630936">
    <property type="component" value="Unassembled WGS sequence"/>
</dbReference>
<comment type="subunit">
    <text evidence="6">Homopolymer.</text>
</comment>
<dbReference type="FunFam" id="1.10.286.10:FF:000001">
    <property type="entry name" value="GTP cyclohydrolase 1"/>
    <property type="match status" value="1"/>
</dbReference>
<evidence type="ECO:0000256" key="6">
    <source>
        <dbReference type="HAMAP-Rule" id="MF_00223"/>
    </source>
</evidence>
<dbReference type="EC" id="3.5.4.16" evidence="6"/>
<dbReference type="HAMAP" id="MF_00223">
    <property type="entry name" value="FolE"/>
    <property type="match status" value="1"/>
</dbReference>
<accession>A0A918UHM2</accession>
<keyword evidence="5 6" id="KW-0378">Hydrolase</keyword>
<comment type="pathway">
    <text evidence="2 6">Cofactor biosynthesis; 7,8-dihydroneopterin triphosphate biosynthesis; 7,8-dihydroneopterin triphosphate from GTP: step 1/1.</text>
</comment>
<dbReference type="GO" id="GO:0005737">
    <property type="term" value="C:cytoplasm"/>
    <property type="evidence" value="ECO:0007669"/>
    <property type="project" value="TreeGrafter"/>
</dbReference>
<dbReference type="PROSITE" id="PS00859">
    <property type="entry name" value="GTP_CYCLOHYDROL_1_1"/>
    <property type="match status" value="1"/>
</dbReference>
<dbReference type="NCBIfam" id="NF006826">
    <property type="entry name" value="PRK09347.1-3"/>
    <property type="match status" value="1"/>
</dbReference>
<evidence type="ECO:0000313" key="8">
    <source>
        <dbReference type="EMBL" id="GGZ12695.1"/>
    </source>
</evidence>
<evidence type="ECO:0000259" key="7">
    <source>
        <dbReference type="Pfam" id="PF01227"/>
    </source>
</evidence>
<organism evidence="8 9">
    <name type="scientific">Streptomyces inusitatus</name>
    <dbReference type="NCBI Taxonomy" id="68221"/>
    <lineage>
        <taxon>Bacteria</taxon>
        <taxon>Bacillati</taxon>
        <taxon>Actinomycetota</taxon>
        <taxon>Actinomycetes</taxon>
        <taxon>Kitasatosporales</taxon>
        <taxon>Streptomycetaceae</taxon>
        <taxon>Streptomyces</taxon>
    </lineage>
</organism>
<sequence>MTDPVTLDGEGTIGEFDEKRAENAVRELLIAVGEDPDREGLKETPARVARAYKEIFAGLWQRPEDVLTTTFDLGHDEMVLVKDIEVMSSCEHHLVPFVGVAHVGYIPSSDGKITGLSKLARLVDVYARRPQVQERLTTQIADSLMEILEPRGVIVVVECEHMCMTMRGVRKPGAKTITSAVRGQLRHAATRNEAMSLIMAR</sequence>
<dbReference type="PANTHER" id="PTHR11109:SF7">
    <property type="entry name" value="GTP CYCLOHYDROLASE 1"/>
    <property type="match status" value="1"/>
</dbReference>
<evidence type="ECO:0000313" key="9">
    <source>
        <dbReference type="Proteomes" id="UP000630936"/>
    </source>
</evidence>
<feature type="binding site" evidence="6">
    <location>
        <position position="90"/>
    </location>
    <ligand>
        <name>Zn(2+)</name>
        <dbReference type="ChEBI" id="CHEBI:29105"/>
    </ligand>
</feature>
<dbReference type="SUPFAM" id="SSF55620">
    <property type="entry name" value="Tetrahydrobiopterin biosynthesis enzymes-like"/>
    <property type="match status" value="1"/>
</dbReference>
<dbReference type="InterPro" id="IPR020602">
    <property type="entry name" value="GTP_CycHdrlase_I_dom"/>
</dbReference>
<dbReference type="GO" id="GO:0006729">
    <property type="term" value="P:tetrahydrobiopterin biosynthetic process"/>
    <property type="evidence" value="ECO:0007669"/>
    <property type="project" value="TreeGrafter"/>
</dbReference>
<keyword evidence="6" id="KW-0547">Nucleotide-binding</keyword>
<evidence type="ECO:0000256" key="4">
    <source>
        <dbReference type="ARBA" id="ARBA00022563"/>
    </source>
</evidence>
<evidence type="ECO:0000256" key="2">
    <source>
        <dbReference type="ARBA" id="ARBA00005080"/>
    </source>
</evidence>
<reference evidence="8" key="1">
    <citation type="journal article" date="2014" name="Int. J. Syst. Evol. Microbiol.">
        <title>Complete genome sequence of Corynebacterium casei LMG S-19264T (=DSM 44701T), isolated from a smear-ripened cheese.</title>
        <authorList>
            <consortium name="US DOE Joint Genome Institute (JGI-PGF)"/>
            <person name="Walter F."/>
            <person name="Albersmeier A."/>
            <person name="Kalinowski J."/>
            <person name="Ruckert C."/>
        </authorList>
    </citation>
    <scope>NUCLEOTIDE SEQUENCE</scope>
    <source>
        <strain evidence="8">JCM 4988</strain>
    </source>
</reference>
<comment type="similarity">
    <text evidence="3 6">Belongs to the GTP cyclohydrolase I family.</text>
</comment>
<dbReference type="InterPro" id="IPR001474">
    <property type="entry name" value="GTP_CycHdrlase_I"/>
</dbReference>
<dbReference type="InterPro" id="IPR043134">
    <property type="entry name" value="GTP-CH-I_N"/>
</dbReference>
<evidence type="ECO:0000256" key="1">
    <source>
        <dbReference type="ARBA" id="ARBA00001052"/>
    </source>
</evidence>
<reference evidence="8" key="2">
    <citation type="submission" date="2020-09" db="EMBL/GenBank/DDBJ databases">
        <authorList>
            <person name="Sun Q."/>
            <person name="Ohkuma M."/>
        </authorList>
    </citation>
    <scope>NUCLEOTIDE SEQUENCE</scope>
    <source>
        <strain evidence="8">JCM 4988</strain>
    </source>
</reference>
<keyword evidence="6" id="KW-0862">Zinc</keyword>
<keyword evidence="9" id="KW-1185">Reference proteome</keyword>
<feature type="binding site" evidence="6">
    <location>
        <position position="163"/>
    </location>
    <ligand>
        <name>Zn(2+)</name>
        <dbReference type="ChEBI" id="CHEBI:29105"/>
    </ligand>
</feature>
<dbReference type="PROSITE" id="PS00860">
    <property type="entry name" value="GTP_CYCLOHYDROL_1_2"/>
    <property type="match status" value="1"/>
</dbReference>
<feature type="binding site" evidence="6">
    <location>
        <position position="93"/>
    </location>
    <ligand>
        <name>Zn(2+)</name>
        <dbReference type="ChEBI" id="CHEBI:29105"/>
    </ligand>
</feature>
<dbReference type="GO" id="GO:0003934">
    <property type="term" value="F:GTP cyclohydrolase I activity"/>
    <property type="evidence" value="ECO:0007669"/>
    <property type="project" value="UniProtKB-UniRule"/>
</dbReference>
<dbReference type="EMBL" id="BMWG01000001">
    <property type="protein sequence ID" value="GGZ12695.1"/>
    <property type="molecule type" value="Genomic_DNA"/>
</dbReference>
<gene>
    <name evidence="6 8" type="primary">folE</name>
    <name evidence="8" type="ORF">GCM10010387_00720</name>
</gene>
<keyword evidence="6" id="KW-0479">Metal-binding</keyword>
<dbReference type="Gene3D" id="3.30.1130.10">
    <property type="match status" value="1"/>
</dbReference>
<dbReference type="RefSeq" id="WP_190120787.1">
    <property type="nucleotide sequence ID" value="NZ_BMWG01000001.1"/>
</dbReference>
<dbReference type="NCBIfam" id="TIGR00063">
    <property type="entry name" value="folE"/>
    <property type="match status" value="1"/>
</dbReference>
<dbReference type="GO" id="GO:0008270">
    <property type="term" value="F:zinc ion binding"/>
    <property type="evidence" value="ECO:0007669"/>
    <property type="project" value="UniProtKB-UniRule"/>
</dbReference>
<dbReference type="FunFam" id="3.30.1130.10:FF:000001">
    <property type="entry name" value="GTP cyclohydrolase 1"/>
    <property type="match status" value="1"/>
</dbReference>
<dbReference type="PANTHER" id="PTHR11109">
    <property type="entry name" value="GTP CYCLOHYDROLASE I"/>
    <property type="match status" value="1"/>
</dbReference>
<name>A0A918UHM2_9ACTN</name>
<evidence type="ECO:0000256" key="5">
    <source>
        <dbReference type="ARBA" id="ARBA00022801"/>
    </source>
</evidence>
<proteinExistence type="inferred from homology"/>
<dbReference type="GO" id="GO:0005525">
    <property type="term" value="F:GTP binding"/>
    <property type="evidence" value="ECO:0007669"/>
    <property type="project" value="UniProtKB-KW"/>
</dbReference>
<dbReference type="NCBIfam" id="NF006825">
    <property type="entry name" value="PRK09347.1-2"/>
    <property type="match status" value="1"/>
</dbReference>
<dbReference type="Pfam" id="PF01227">
    <property type="entry name" value="GTP_cyclohydroI"/>
    <property type="match status" value="1"/>
</dbReference>
<dbReference type="GO" id="GO:0046654">
    <property type="term" value="P:tetrahydrofolate biosynthetic process"/>
    <property type="evidence" value="ECO:0007669"/>
    <property type="project" value="UniProtKB-UniRule"/>
</dbReference>
<keyword evidence="6" id="KW-0342">GTP-binding</keyword>